<dbReference type="RefSeq" id="WP_003711788.1">
    <property type="nucleotide sequence ID" value="NZ_AEKL01000023.1"/>
</dbReference>
<organism evidence="3 4">
    <name type="scientific">Limosilactobacillus oris PB013-T2-3</name>
    <dbReference type="NCBI Taxonomy" id="908339"/>
    <lineage>
        <taxon>Bacteria</taxon>
        <taxon>Bacillati</taxon>
        <taxon>Bacillota</taxon>
        <taxon>Bacilli</taxon>
        <taxon>Lactobacillales</taxon>
        <taxon>Lactobacillaceae</taxon>
        <taxon>Limosilactobacillus</taxon>
    </lineage>
</organism>
<name>E3C6F8_9LACO</name>
<dbReference type="Gene3D" id="3.30.1460.60">
    <property type="match status" value="1"/>
</dbReference>
<reference evidence="3 4" key="1">
    <citation type="submission" date="2010-10" db="EMBL/GenBank/DDBJ databases">
        <authorList>
            <person name="Durkin A.S."/>
            <person name="Madupu R."/>
            <person name="Torralba M."/>
            <person name="Gillis M."/>
            <person name="Methe B."/>
            <person name="Sutton G."/>
            <person name="Nelson K.E."/>
        </authorList>
    </citation>
    <scope>NUCLEOTIDE SEQUENCE [LARGE SCALE GENOMIC DNA]</scope>
    <source>
        <strain evidence="3 4">PB013-T2-3</strain>
    </source>
</reference>
<dbReference type="AlphaFoldDB" id="E3C6F8"/>
<dbReference type="PROSITE" id="PS51257">
    <property type="entry name" value="PROKAR_LIPOPROTEIN"/>
    <property type="match status" value="1"/>
</dbReference>
<feature type="compositionally biased region" description="Low complexity" evidence="1">
    <location>
        <begin position="183"/>
        <end position="194"/>
    </location>
</feature>
<proteinExistence type="predicted"/>
<dbReference type="OrthoDB" id="2329132at2"/>
<dbReference type="EMBL" id="AEKL01000023">
    <property type="protein sequence ID" value="EFQ53688.1"/>
    <property type="molecule type" value="Genomic_DNA"/>
</dbReference>
<protein>
    <recommendedName>
        <fullName evidence="5">Lipoprotein</fullName>
    </recommendedName>
</protein>
<evidence type="ECO:0000313" key="3">
    <source>
        <dbReference type="EMBL" id="EFQ53688.1"/>
    </source>
</evidence>
<dbReference type="Proteomes" id="UP000003070">
    <property type="component" value="Unassembled WGS sequence"/>
</dbReference>
<feature type="region of interest" description="Disordered" evidence="1">
    <location>
        <begin position="254"/>
        <end position="273"/>
    </location>
</feature>
<feature type="signal peptide" evidence="2">
    <location>
        <begin position="1"/>
        <end position="27"/>
    </location>
</feature>
<feature type="region of interest" description="Disordered" evidence="1">
    <location>
        <begin position="174"/>
        <end position="195"/>
    </location>
</feature>
<gene>
    <name evidence="3" type="ORF">HMPREF9265_0865</name>
</gene>
<evidence type="ECO:0000256" key="2">
    <source>
        <dbReference type="SAM" id="SignalP"/>
    </source>
</evidence>
<evidence type="ECO:0008006" key="5">
    <source>
        <dbReference type="Google" id="ProtNLM"/>
    </source>
</evidence>
<sequence length="273" mass="30047">MKKWKVVPALLAVLGLTFALTACGQKAKPTTSSRPLTGFYKEENSAEDGTDKPFYWYFKKDGTVLCCSPEVESTNSNSDAESWYGVAKRGTWKSVGGNEYELKLHDIYDHDHYLLAAQLKGKQIHITDSKDDSKYQWGDSDISQQKGMTAAAYMEMFNKAKVSDQEGIQADGYIKADSDDSDSSSASSSSASADPNEIGRAIYRRVFPSEEVDSVEQDGDSYVVSNEYHSAESTIKFQINGDTVTYWTQAAGDTTADGHNEEHTVSISDLLGK</sequence>
<evidence type="ECO:0000256" key="1">
    <source>
        <dbReference type="SAM" id="MobiDB-lite"/>
    </source>
</evidence>
<comment type="caution">
    <text evidence="3">The sequence shown here is derived from an EMBL/GenBank/DDBJ whole genome shotgun (WGS) entry which is preliminary data.</text>
</comment>
<accession>E3C6F8</accession>
<evidence type="ECO:0000313" key="4">
    <source>
        <dbReference type="Proteomes" id="UP000003070"/>
    </source>
</evidence>
<feature type="chain" id="PRO_5038769215" description="Lipoprotein" evidence="2">
    <location>
        <begin position="28"/>
        <end position="273"/>
    </location>
</feature>
<keyword evidence="2" id="KW-0732">Signal</keyword>